<evidence type="ECO:0000256" key="3">
    <source>
        <dbReference type="ARBA" id="ARBA00023002"/>
    </source>
</evidence>
<organism evidence="4 5">
    <name type="scientific">Coleophoma crateriformis</name>
    <dbReference type="NCBI Taxonomy" id="565419"/>
    <lineage>
        <taxon>Eukaryota</taxon>
        <taxon>Fungi</taxon>
        <taxon>Dikarya</taxon>
        <taxon>Ascomycota</taxon>
        <taxon>Pezizomycotina</taxon>
        <taxon>Leotiomycetes</taxon>
        <taxon>Helotiales</taxon>
        <taxon>Dermateaceae</taxon>
        <taxon>Coleophoma</taxon>
    </lineage>
</organism>
<evidence type="ECO:0000256" key="2">
    <source>
        <dbReference type="ARBA" id="ARBA00022827"/>
    </source>
</evidence>
<dbReference type="PANTHER" id="PTHR23023">
    <property type="entry name" value="DIMETHYLANILINE MONOOXYGENASE"/>
    <property type="match status" value="1"/>
</dbReference>
<dbReference type="Proteomes" id="UP000256328">
    <property type="component" value="Unassembled WGS sequence"/>
</dbReference>
<keyword evidence="2" id="KW-0274">FAD</keyword>
<dbReference type="AlphaFoldDB" id="A0A3D8R3X1"/>
<evidence type="ECO:0000313" key="4">
    <source>
        <dbReference type="EMBL" id="RDW68660.1"/>
    </source>
</evidence>
<gene>
    <name evidence="4" type="ORF">BP5796_09317</name>
</gene>
<keyword evidence="1" id="KW-0285">Flavoprotein</keyword>
<dbReference type="Gene3D" id="3.50.50.60">
    <property type="entry name" value="FAD/NAD(P)-binding domain"/>
    <property type="match status" value="1"/>
</dbReference>
<keyword evidence="3" id="KW-0560">Oxidoreductase</keyword>
<dbReference type="Pfam" id="PF13738">
    <property type="entry name" value="Pyr_redox_3"/>
    <property type="match status" value="1"/>
</dbReference>
<name>A0A3D8R3X1_9HELO</name>
<accession>A0A3D8R3X1</accession>
<keyword evidence="4" id="KW-0503">Monooxygenase</keyword>
<dbReference type="FunFam" id="3.50.50.60:FF:000258">
    <property type="entry name" value="Flavin-binding monooxygenase-like protein (AFU_orthologue AFUA_6G01900)"/>
    <property type="match status" value="1"/>
</dbReference>
<sequence>MEVLDLVVVGAGWYGLAAAKAYIELHPEERVVIVEAAATVGGVWAEHRLYPGLKSNNMKGTYEYSDFPMDEARFGIRSGQHIPGAITHRYLTEYTQHFGFFDKIRFNTKVLTAEKFDRGWKLTIANRNDGPDGVNVEESQILTSKMIIATGLTSEARLPNIPGSESFGCPIFHSREFLDYAYTINTTNSVTVLGGAKSAWDAAYAYASAEVPVNMIIRKSGRGPVWMAPPYVTPLKKWLEKLVHTRFLTWFSPCIWGFADGYTGIRKFLHETSLGRTIVNKFWSILGNDVLTLNEYDKHPEVKKLKPWQDAFWIGSGLSILNFPTDFFQLVKDGKIRVHIADITHLSEKTVHLSNGERLNADALLCATGWQAGIPIEFVNTGTNEDLGLPYYSDNLSSIVSKADTEILKQFPRLKDQPRINKSISKATIPNQPFKLYRFMVPPSMVDDKTIAFAGMVTTITTSMCAQLQGLWISVYLDGKLNRLPESKEELYCVTTLHSRFGKWRYPSGHGAMLPDFVFDAMPYIDLLMADLGLKVHRKSGALAEIFQPYGPEDYQGLVTEWKKKHLAKEA</sequence>
<reference evidence="4 5" key="1">
    <citation type="journal article" date="2018" name="IMA Fungus">
        <title>IMA Genome-F 9: Draft genome sequence of Annulohypoxylon stygium, Aspergillus mulundensis, Berkeleyomyces basicola (syn. Thielaviopsis basicola), Ceratocystis smalleyi, two Cercospora beticola strains, Coleophoma cylindrospora, Fusarium fracticaudum, Phialophora cf. hyalina, and Morchella septimelata.</title>
        <authorList>
            <person name="Wingfield B.D."/>
            <person name="Bills G.F."/>
            <person name="Dong Y."/>
            <person name="Huang W."/>
            <person name="Nel W.J."/>
            <person name="Swalarsk-Parry B.S."/>
            <person name="Vaghefi N."/>
            <person name="Wilken P.M."/>
            <person name="An Z."/>
            <person name="de Beer Z.W."/>
            <person name="De Vos L."/>
            <person name="Chen L."/>
            <person name="Duong T.A."/>
            <person name="Gao Y."/>
            <person name="Hammerbacher A."/>
            <person name="Kikkert J.R."/>
            <person name="Li Y."/>
            <person name="Li H."/>
            <person name="Li K."/>
            <person name="Li Q."/>
            <person name="Liu X."/>
            <person name="Ma X."/>
            <person name="Naidoo K."/>
            <person name="Pethybridge S.J."/>
            <person name="Sun J."/>
            <person name="Steenkamp E.T."/>
            <person name="van der Nest M.A."/>
            <person name="van Wyk S."/>
            <person name="Wingfield M.J."/>
            <person name="Xiong C."/>
            <person name="Yue Q."/>
            <person name="Zhang X."/>
        </authorList>
    </citation>
    <scope>NUCLEOTIDE SEQUENCE [LARGE SCALE GENOMIC DNA]</scope>
    <source>
        <strain evidence="4 5">BP5796</strain>
    </source>
</reference>
<dbReference type="InterPro" id="IPR036188">
    <property type="entry name" value="FAD/NAD-bd_sf"/>
</dbReference>
<evidence type="ECO:0000313" key="5">
    <source>
        <dbReference type="Proteomes" id="UP000256328"/>
    </source>
</evidence>
<dbReference type="GO" id="GO:0004497">
    <property type="term" value="F:monooxygenase activity"/>
    <property type="evidence" value="ECO:0007669"/>
    <property type="project" value="UniProtKB-KW"/>
</dbReference>
<keyword evidence="5" id="KW-1185">Reference proteome</keyword>
<dbReference type="SUPFAM" id="SSF51905">
    <property type="entry name" value="FAD/NAD(P)-binding domain"/>
    <property type="match status" value="2"/>
</dbReference>
<proteinExistence type="predicted"/>
<protein>
    <submittedName>
        <fullName evidence="4">Monooxygenase-2</fullName>
    </submittedName>
</protein>
<comment type="caution">
    <text evidence="4">The sequence shown here is derived from an EMBL/GenBank/DDBJ whole genome shotgun (WGS) entry which is preliminary data.</text>
</comment>
<evidence type="ECO:0000256" key="1">
    <source>
        <dbReference type="ARBA" id="ARBA00022630"/>
    </source>
</evidence>
<dbReference type="OrthoDB" id="2915840at2759"/>
<dbReference type="EMBL" id="PDLN01000013">
    <property type="protein sequence ID" value="RDW68660.1"/>
    <property type="molecule type" value="Genomic_DNA"/>
</dbReference>
<dbReference type="InterPro" id="IPR050346">
    <property type="entry name" value="FMO-like"/>
</dbReference>